<comment type="caution">
    <text evidence="2">The sequence shown here is derived from an EMBL/GenBank/DDBJ whole genome shotgun (WGS) entry which is preliminary data.</text>
</comment>
<gene>
    <name evidence="2" type="ORF">IAA98_06440</name>
</gene>
<evidence type="ECO:0000313" key="2">
    <source>
        <dbReference type="EMBL" id="HIT75203.1"/>
    </source>
</evidence>
<accession>A0A9D1GWU5</accession>
<name>A0A9D1GWU5_9ACTN</name>
<reference evidence="2" key="2">
    <citation type="journal article" date="2021" name="PeerJ">
        <title>Extensive microbial diversity within the chicken gut microbiome revealed by metagenomics and culture.</title>
        <authorList>
            <person name="Gilroy R."/>
            <person name="Ravi A."/>
            <person name="Getino M."/>
            <person name="Pursley I."/>
            <person name="Horton D.L."/>
            <person name="Alikhan N.F."/>
            <person name="Baker D."/>
            <person name="Gharbi K."/>
            <person name="Hall N."/>
            <person name="Watson M."/>
            <person name="Adriaenssens E.M."/>
            <person name="Foster-Nyarko E."/>
            <person name="Jarju S."/>
            <person name="Secka A."/>
            <person name="Antonio M."/>
            <person name="Oren A."/>
            <person name="Chaudhuri R.R."/>
            <person name="La Ragione R."/>
            <person name="Hildebrand F."/>
            <person name="Pallen M.J."/>
        </authorList>
    </citation>
    <scope>NUCLEOTIDE SEQUENCE</scope>
    <source>
        <strain evidence="2">ChiGjej1B1-24693</strain>
    </source>
</reference>
<organism evidence="2 3">
    <name type="scientific">Candidatus Avipropionibacterium avicola</name>
    <dbReference type="NCBI Taxonomy" id="2840701"/>
    <lineage>
        <taxon>Bacteria</taxon>
        <taxon>Bacillati</taxon>
        <taxon>Actinomycetota</taxon>
        <taxon>Actinomycetes</taxon>
        <taxon>Propionibacteriales</taxon>
        <taxon>Propionibacteriaceae</taxon>
        <taxon>Propionibacteriaceae incertae sedis</taxon>
        <taxon>Candidatus Avipropionibacterium</taxon>
    </lineage>
</organism>
<dbReference type="GO" id="GO:0016787">
    <property type="term" value="F:hydrolase activity"/>
    <property type="evidence" value="ECO:0007669"/>
    <property type="project" value="InterPro"/>
</dbReference>
<feature type="domain" description="Amidohydrolase-related" evidence="1">
    <location>
        <begin position="20"/>
        <end position="247"/>
    </location>
</feature>
<dbReference type="EMBL" id="DVLP01000197">
    <property type="protein sequence ID" value="HIT75203.1"/>
    <property type="molecule type" value="Genomic_DNA"/>
</dbReference>
<dbReference type="InterPro" id="IPR006680">
    <property type="entry name" value="Amidohydro-rel"/>
</dbReference>
<protein>
    <submittedName>
        <fullName evidence="2">Amidohydrolase family protein</fullName>
    </submittedName>
</protein>
<evidence type="ECO:0000259" key="1">
    <source>
        <dbReference type="Pfam" id="PF04909"/>
    </source>
</evidence>
<dbReference type="Gene3D" id="3.20.20.140">
    <property type="entry name" value="Metal-dependent hydrolases"/>
    <property type="match status" value="1"/>
</dbReference>
<sequence length="248" mass="26780">MRIIDTAAFVGSWPFRPLPDSGPEALKARLQRAGIAHALVSPVETVLQRSPQTANRVWAARLADDPFFSFVPVADPAQAGAVQVLDQAEAPAVRLLPGPHGYGLDQARDLATEAGRRDVAVILQWRMIDVRMAHPDVVHRELTAPEVRSLAEACPDTRFLVAGARQPEVAAVLADGPANLWCELSTVESPNVVRRLIEAYGIDRLLCGTHAPIHVPEALAAKLAAADLSEGEQEVLGHRTAEELFRLA</sequence>
<reference evidence="2" key="1">
    <citation type="submission" date="2020-10" db="EMBL/GenBank/DDBJ databases">
        <authorList>
            <person name="Gilroy R."/>
        </authorList>
    </citation>
    <scope>NUCLEOTIDE SEQUENCE</scope>
    <source>
        <strain evidence="2">ChiGjej1B1-24693</strain>
    </source>
</reference>
<dbReference type="AlphaFoldDB" id="A0A9D1GWU5"/>
<dbReference type="InterPro" id="IPR032466">
    <property type="entry name" value="Metal_Hydrolase"/>
</dbReference>
<dbReference type="Pfam" id="PF04909">
    <property type="entry name" value="Amidohydro_2"/>
    <property type="match status" value="1"/>
</dbReference>
<evidence type="ECO:0000313" key="3">
    <source>
        <dbReference type="Proteomes" id="UP000886842"/>
    </source>
</evidence>
<dbReference type="SUPFAM" id="SSF51556">
    <property type="entry name" value="Metallo-dependent hydrolases"/>
    <property type="match status" value="1"/>
</dbReference>
<proteinExistence type="predicted"/>
<dbReference type="Proteomes" id="UP000886842">
    <property type="component" value="Unassembled WGS sequence"/>
</dbReference>